<proteinExistence type="predicted"/>
<reference evidence="1" key="1">
    <citation type="submission" date="2020-05" db="EMBL/GenBank/DDBJ databases">
        <authorList>
            <person name="Chiriac C."/>
            <person name="Salcher M."/>
            <person name="Ghai R."/>
            <person name="Kavagutti S V."/>
        </authorList>
    </citation>
    <scope>NUCLEOTIDE SEQUENCE</scope>
</reference>
<protein>
    <submittedName>
        <fullName evidence="1">Unannotated protein</fullName>
    </submittedName>
</protein>
<evidence type="ECO:0000313" key="1">
    <source>
        <dbReference type="EMBL" id="CAB4332127.1"/>
    </source>
</evidence>
<name>A0A6J5YTB5_9ZZZZ</name>
<gene>
    <name evidence="1" type="ORF">UFOPK3574_00264</name>
</gene>
<accession>A0A6J5YTB5</accession>
<dbReference type="Pfam" id="PF05787">
    <property type="entry name" value="PhoX"/>
    <property type="match status" value="1"/>
</dbReference>
<sequence length="488" mass="52159">MVGTYLIPGIPDGLGVVKNGNSLRIITNHEWSATNAVAAGRTTAGGLVSGSFLSDMTYDLKTQKVTKAVDLFKDVVWYDYATGKYGQTPVAPAGALVKDSFGTLNHSYLLNRFCSGALAPAGSFFDKASGYGFNDAVFLAGEEGGDESRAFATNLTTGQLVQLPALGLAAWENVIPAPSKGKTTVLMTNEDGAATDSQQWMYVGTKTKTGAWYEKAGFTNGKSYVVAAAAGAAVANDAEIRTKYGKNTPFAITFAEVNTKVNGKDQNIEANAKGIEFARVEDGHFDPKKPNDYYFVTTQSDSDPLNKAVAATTPNPATPTVSRDGGALWRIRFNDVSKPLSGATLELLLDGSESIYMSKPDNISVDSFGNVLIQEDPGNNAHLARIVSYRISDGKVGTIAQFKAEYFTSTGASFITQDEESSGIIDVTTELRTSKSDTASYYMFVAQIHATPAKARPDLDPADATLAKAVEGGQWYILKITNWTDVYK</sequence>
<dbReference type="EMBL" id="CAESAF010000014">
    <property type="protein sequence ID" value="CAB4332127.1"/>
    <property type="molecule type" value="Genomic_DNA"/>
</dbReference>
<dbReference type="InterPro" id="IPR008557">
    <property type="entry name" value="PhoX"/>
</dbReference>
<organism evidence="1">
    <name type="scientific">freshwater metagenome</name>
    <dbReference type="NCBI Taxonomy" id="449393"/>
    <lineage>
        <taxon>unclassified sequences</taxon>
        <taxon>metagenomes</taxon>
        <taxon>ecological metagenomes</taxon>
    </lineage>
</organism>
<dbReference type="AlphaFoldDB" id="A0A6J5YTB5"/>